<reference evidence="13" key="1">
    <citation type="submission" date="2022-05" db="EMBL/GenBank/DDBJ databases">
        <title>Novel bacterial taxa in a minimal lignocellulolytic consortium and its capacity to transform plastics disclosed by genome-resolved metagenomics.</title>
        <authorList>
            <person name="Rodriguez C.A.D."/>
            <person name="Diaz-Garcia L."/>
            <person name="Herrera K."/>
            <person name="Tarazona N.A."/>
            <person name="Sproer C."/>
            <person name="Overmann J."/>
            <person name="Jimenez D.J."/>
        </authorList>
    </citation>
    <scope>NUCLEOTIDE SEQUENCE</scope>
    <source>
        <strain evidence="13">MAG5</strain>
    </source>
</reference>
<keyword evidence="6" id="KW-0479">Metal-binding</keyword>
<dbReference type="EMBL" id="CP097899">
    <property type="protein sequence ID" value="URN94251.1"/>
    <property type="molecule type" value="Genomic_DNA"/>
</dbReference>
<evidence type="ECO:0000256" key="7">
    <source>
        <dbReference type="ARBA" id="ARBA00022842"/>
    </source>
</evidence>
<dbReference type="NCBIfam" id="NF045485">
    <property type="entry name" value="FPPsyn"/>
    <property type="match status" value="1"/>
</dbReference>
<dbReference type="FunFam" id="1.10.600.10:FF:000001">
    <property type="entry name" value="Geranylgeranyl diphosphate synthase"/>
    <property type="match status" value="1"/>
</dbReference>
<dbReference type="InterPro" id="IPR033749">
    <property type="entry name" value="Polyprenyl_synt_CS"/>
</dbReference>
<evidence type="ECO:0000256" key="4">
    <source>
        <dbReference type="ARBA" id="ARBA00015100"/>
    </source>
</evidence>
<evidence type="ECO:0000256" key="5">
    <source>
        <dbReference type="ARBA" id="ARBA00022679"/>
    </source>
</evidence>
<dbReference type="GO" id="GO:0005737">
    <property type="term" value="C:cytoplasm"/>
    <property type="evidence" value="ECO:0007669"/>
    <property type="project" value="UniProtKB-ARBA"/>
</dbReference>
<dbReference type="PROSITE" id="PS00723">
    <property type="entry name" value="POLYPRENYL_SYNTHASE_1"/>
    <property type="match status" value="1"/>
</dbReference>
<dbReference type="SUPFAM" id="SSF48576">
    <property type="entry name" value="Terpenoid synthases"/>
    <property type="match status" value="1"/>
</dbReference>
<evidence type="ECO:0000256" key="1">
    <source>
        <dbReference type="ARBA" id="ARBA00001946"/>
    </source>
</evidence>
<protein>
    <recommendedName>
        <fullName evidence="4">Farnesyl diphosphate synthase</fullName>
        <ecNumber evidence="3">2.5.1.10</ecNumber>
    </recommendedName>
    <alternativeName>
        <fullName evidence="10">(2E,6E)-farnesyl diphosphate synthase</fullName>
    </alternativeName>
    <alternativeName>
        <fullName evidence="9">Geranyltranstransferase</fullName>
    </alternativeName>
</protein>
<dbReference type="AlphaFoldDB" id="A0A9J6ZDN3"/>
<evidence type="ECO:0000313" key="14">
    <source>
        <dbReference type="Proteomes" id="UP001056756"/>
    </source>
</evidence>
<evidence type="ECO:0000256" key="12">
    <source>
        <dbReference type="RuleBase" id="RU004466"/>
    </source>
</evidence>
<evidence type="ECO:0000256" key="6">
    <source>
        <dbReference type="ARBA" id="ARBA00022723"/>
    </source>
</evidence>
<dbReference type="GO" id="GO:0046872">
    <property type="term" value="F:metal ion binding"/>
    <property type="evidence" value="ECO:0007669"/>
    <property type="project" value="UniProtKB-KW"/>
</dbReference>
<keyword evidence="8" id="KW-0414">Isoprene biosynthesis</keyword>
<dbReference type="GO" id="GO:0016114">
    <property type="term" value="P:terpenoid biosynthetic process"/>
    <property type="evidence" value="ECO:0007669"/>
    <property type="project" value="UniProtKB-ARBA"/>
</dbReference>
<evidence type="ECO:0000256" key="3">
    <source>
        <dbReference type="ARBA" id="ARBA00012439"/>
    </source>
</evidence>
<keyword evidence="7" id="KW-0460">Magnesium</keyword>
<dbReference type="InterPro" id="IPR000092">
    <property type="entry name" value="Polyprenyl_synt"/>
</dbReference>
<gene>
    <name evidence="13" type="ORF">NAG76_20905</name>
</gene>
<dbReference type="SFLD" id="SFLDS00005">
    <property type="entry name" value="Isoprenoid_Synthase_Type_I"/>
    <property type="match status" value="1"/>
</dbReference>
<evidence type="ECO:0000313" key="13">
    <source>
        <dbReference type="EMBL" id="URN94251.1"/>
    </source>
</evidence>
<dbReference type="PANTHER" id="PTHR43281:SF1">
    <property type="entry name" value="FARNESYL DIPHOSPHATE SYNTHASE"/>
    <property type="match status" value="1"/>
</dbReference>
<sequence>MNDSITIQEHVKTVAKQVGQQLLLSLKVLEGAPSTLIEAMEYSLTAGGKRIRPYLVLASAYAIHGETDIYEKAYGAACAIEYIHTYSLIHDDLPAMDNDDFRRGKPTNHKVFGEGMAILAGDALLTQSFGFVTDMAKKGYISAAVAIDIIDDLVKYAGAKGMVGGQVADIQGEQGITSISQLEYIHEHKTSDLIVCSVLSGARTAGASAIQLEKLELYGRNIGLAFQIQDDILDLVGDAEKLGKPVLSDIEQQKVTYPFLLGLDESIALVQKLTEQAKTAIVEANLQEPGQLLELADYLVNRDF</sequence>
<dbReference type="Pfam" id="PF00348">
    <property type="entry name" value="polyprenyl_synt"/>
    <property type="match status" value="1"/>
</dbReference>
<evidence type="ECO:0000256" key="11">
    <source>
        <dbReference type="ARBA" id="ARBA00049399"/>
    </source>
</evidence>
<dbReference type="Proteomes" id="UP001056756">
    <property type="component" value="Chromosome"/>
</dbReference>
<evidence type="ECO:0000256" key="2">
    <source>
        <dbReference type="ARBA" id="ARBA00006706"/>
    </source>
</evidence>
<evidence type="ECO:0000256" key="8">
    <source>
        <dbReference type="ARBA" id="ARBA00023229"/>
    </source>
</evidence>
<comment type="catalytic activity">
    <reaction evidence="11">
        <text>isopentenyl diphosphate + (2E)-geranyl diphosphate = (2E,6E)-farnesyl diphosphate + diphosphate</text>
        <dbReference type="Rhea" id="RHEA:19361"/>
        <dbReference type="ChEBI" id="CHEBI:33019"/>
        <dbReference type="ChEBI" id="CHEBI:58057"/>
        <dbReference type="ChEBI" id="CHEBI:128769"/>
        <dbReference type="ChEBI" id="CHEBI:175763"/>
        <dbReference type="EC" id="2.5.1.10"/>
    </reaction>
</comment>
<dbReference type="SFLD" id="SFLDG01017">
    <property type="entry name" value="Polyprenyl_Transferase_Like"/>
    <property type="match status" value="1"/>
</dbReference>
<evidence type="ECO:0000256" key="10">
    <source>
        <dbReference type="ARBA" id="ARBA00032873"/>
    </source>
</evidence>
<organism evidence="13 14">
    <name type="scientific">Candidatus Pristimantibacillus lignocellulolyticus</name>
    <dbReference type="NCBI Taxonomy" id="2994561"/>
    <lineage>
        <taxon>Bacteria</taxon>
        <taxon>Bacillati</taxon>
        <taxon>Bacillota</taxon>
        <taxon>Bacilli</taxon>
        <taxon>Bacillales</taxon>
        <taxon>Paenibacillaceae</taxon>
        <taxon>Candidatus Pristimantibacillus</taxon>
    </lineage>
</organism>
<comment type="similarity">
    <text evidence="2 12">Belongs to the FPP/GGPP synthase family.</text>
</comment>
<name>A0A9J6ZDN3_9BACL</name>
<comment type="cofactor">
    <cofactor evidence="1">
        <name>Mg(2+)</name>
        <dbReference type="ChEBI" id="CHEBI:18420"/>
    </cofactor>
</comment>
<dbReference type="PANTHER" id="PTHR43281">
    <property type="entry name" value="FARNESYL DIPHOSPHATE SYNTHASE"/>
    <property type="match status" value="1"/>
</dbReference>
<dbReference type="InterPro" id="IPR053378">
    <property type="entry name" value="Prenyl_diphosphate_synthase"/>
</dbReference>
<dbReference type="Gene3D" id="1.10.600.10">
    <property type="entry name" value="Farnesyl Diphosphate Synthase"/>
    <property type="match status" value="1"/>
</dbReference>
<dbReference type="PROSITE" id="PS00444">
    <property type="entry name" value="POLYPRENYL_SYNTHASE_2"/>
    <property type="match status" value="1"/>
</dbReference>
<keyword evidence="5 12" id="KW-0808">Transferase</keyword>
<dbReference type="CDD" id="cd00685">
    <property type="entry name" value="Trans_IPPS_HT"/>
    <property type="match status" value="1"/>
</dbReference>
<accession>A0A9J6ZDN3</accession>
<dbReference type="GO" id="GO:0004337">
    <property type="term" value="F:(2E,6E)-farnesyl diphosphate synthase activity"/>
    <property type="evidence" value="ECO:0007669"/>
    <property type="project" value="UniProtKB-EC"/>
</dbReference>
<dbReference type="InterPro" id="IPR008949">
    <property type="entry name" value="Isoprenoid_synthase_dom_sf"/>
</dbReference>
<dbReference type="EC" id="2.5.1.10" evidence="3"/>
<evidence type="ECO:0000256" key="9">
    <source>
        <dbReference type="ARBA" id="ARBA00032380"/>
    </source>
</evidence>
<proteinExistence type="inferred from homology"/>
<dbReference type="KEGG" id="plig:NAG76_20905"/>